<sequence length="148" mass="16844">MFSEMVKTLLILHTIFIMLTHPMSMILVIIPTTVIYAMMISKLMNTSWFSLILILILIGAMLILFLYMASLSPNELFNLPKYLPMILLLMLIPMPNGLTNNPMLNFNSYKLFSQIQLSTTIILTIYLLVTMITAVKITNINEGPLRST</sequence>
<dbReference type="CTD" id="4541"/>
<keyword evidence="1" id="KW-1133">Transmembrane helix</keyword>
<dbReference type="GeneID" id="6336110"/>
<dbReference type="EMBL" id="EU520642">
    <property type="protein sequence ID" value="ACA49844.1"/>
    <property type="molecule type" value="Genomic_DNA"/>
</dbReference>
<feature type="transmembrane region" description="Helical" evidence="1">
    <location>
        <begin position="82"/>
        <end position="99"/>
    </location>
</feature>
<proteinExistence type="predicted"/>
<keyword evidence="2" id="KW-0496">Mitochondrion</keyword>
<keyword evidence="1" id="KW-0472">Membrane</keyword>
<feature type="transmembrane region" description="Helical" evidence="1">
    <location>
        <begin position="48"/>
        <end position="70"/>
    </location>
</feature>
<dbReference type="AlphaFoldDB" id="B2CKF6"/>
<geneLocation type="mitochondrion" evidence="2"/>
<reference evidence="2" key="1">
    <citation type="journal article" date="2008" name="Mol. Biol. Evol.">
        <title>Parallel evolution of truncated transfer RNA genes in arachnid mitochondrial genomes.</title>
        <authorList>
            <person name="Masta S.E."/>
            <person name="Boore J.L."/>
        </authorList>
    </citation>
    <scope>NUCLEOTIDE SEQUENCE</scope>
</reference>
<gene>
    <name evidence="2" type="primary">ND6</name>
</gene>
<feature type="transmembrane region" description="Helical" evidence="1">
    <location>
        <begin position="111"/>
        <end position="135"/>
    </location>
</feature>
<name>B2CKF6_9ARAC</name>
<evidence type="ECO:0000313" key="2">
    <source>
        <dbReference type="EMBL" id="ACA49844.1"/>
    </source>
</evidence>
<organism evidence="2">
    <name type="scientific">Eremobates cf. palpisetulosus SEM-2008</name>
    <dbReference type="NCBI Taxonomy" id="507470"/>
    <lineage>
        <taxon>Eukaryota</taxon>
        <taxon>Metazoa</taxon>
        <taxon>Ecdysozoa</taxon>
        <taxon>Arthropoda</taxon>
        <taxon>Chelicerata</taxon>
        <taxon>Arachnida</taxon>
        <taxon>Solifugae</taxon>
        <taxon>Eremobatidae</taxon>
        <taxon>Eremobates</taxon>
    </lineage>
</organism>
<dbReference type="RefSeq" id="YP_001936616.1">
    <property type="nucleotide sequence ID" value="NC_010779.1"/>
</dbReference>
<keyword evidence="1" id="KW-0812">Transmembrane</keyword>
<evidence type="ECO:0000256" key="1">
    <source>
        <dbReference type="SAM" id="Phobius"/>
    </source>
</evidence>
<accession>B2CKF6</accession>
<feature type="transmembrane region" description="Helical" evidence="1">
    <location>
        <begin position="12"/>
        <end position="36"/>
    </location>
</feature>
<protein>
    <submittedName>
        <fullName evidence="2">NADH dehydrogenase subunit 6</fullName>
    </submittedName>
</protein>